<dbReference type="Proteomes" id="UP000235682">
    <property type="component" value="Unassembled WGS sequence"/>
</dbReference>
<evidence type="ECO:0000256" key="1">
    <source>
        <dbReference type="ARBA" id="ARBA00022603"/>
    </source>
</evidence>
<evidence type="ECO:0000313" key="4">
    <source>
        <dbReference type="Proteomes" id="UP000235682"/>
    </source>
</evidence>
<dbReference type="InterPro" id="IPR004398">
    <property type="entry name" value="RNA_MeTrfase_RsmD"/>
</dbReference>
<dbReference type="OrthoDB" id="9803017at2"/>
<dbReference type="NCBIfam" id="TIGR00095">
    <property type="entry name" value="16S rRNA (guanine(966)-N(2))-methyltransferase RsmD"/>
    <property type="match status" value="1"/>
</dbReference>
<name>A0A1G8KGR9_9LACT</name>
<organism evidence="3 4">
    <name type="scientific">Dolosicoccus paucivorans</name>
    <dbReference type="NCBI Taxonomy" id="84521"/>
    <lineage>
        <taxon>Bacteria</taxon>
        <taxon>Bacillati</taxon>
        <taxon>Bacillota</taxon>
        <taxon>Bacilli</taxon>
        <taxon>Lactobacillales</taxon>
        <taxon>Aerococcaceae</taxon>
        <taxon>Dolosicoccus</taxon>
    </lineage>
</organism>
<proteinExistence type="predicted"/>
<dbReference type="CDD" id="cd02440">
    <property type="entry name" value="AdoMet_MTases"/>
    <property type="match status" value="1"/>
</dbReference>
<keyword evidence="1 3" id="KW-0489">Methyltransferase</keyword>
<dbReference type="PIRSF" id="PIRSF004553">
    <property type="entry name" value="CHP00095"/>
    <property type="match status" value="1"/>
</dbReference>
<dbReference type="Gene3D" id="3.40.50.150">
    <property type="entry name" value="Vaccinia Virus protein VP39"/>
    <property type="match status" value="1"/>
</dbReference>
<dbReference type="PROSITE" id="PS00092">
    <property type="entry name" value="N6_MTASE"/>
    <property type="match status" value="1"/>
</dbReference>
<reference evidence="3 4" key="1">
    <citation type="submission" date="2017-09" db="EMBL/GenBank/DDBJ databases">
        <title>Bacterial strain isolated from the female urinary microbiota.</title>
        <authorList>
            <person name="Thomas-White K."/>
            <person name="Kumar N."/>
            <person name="Forster S."/>
            <person name="Putonti C."/>
            <person name="Lawley T."/>
            <person name="Wolfe A.J."/>
        </authorList>
    </citation>
    <scope>NUCLEOTIDE SEQUENCE [LARGE SCALE GENOMIC DNA]</scope>
    <source>
        <strain evidence="3 4">UMB0852</strain>
    </source>
</reference>
<dbReference type="InterPro" id="IPR029063">
    <property type="entry name" value="SAM-dependent_MTases_sf"/>
</dbReference>
<accession>A0A1G8KGR9</accession>
<dbReference type="AlphaFoldDB" id="A0A1G8KGR9"/>
<dbReference type="GO" id="GO:0003676">
    <property type="term" value="F:nucleic acid binding"/>
    <property type="evidence" value="ECO:0007669"/>
    <property type="project" value="InterPro"/>
</dbReference>
<protein>
    <submittedName>
        <fullName evidence="3">16S rRNA (Guanine(966)-N(2))-methyltransferase RsmD</fullName>
    </submittedName>
</protein>
<dbReference type="PANTHER" id="PTHR43542:SF1">
    <property type="entry name" value="METHYLTRANSFERASE"/>
    <property type="match status" value="1"/>
</dbReference>
<dbReference type="GO" id="GO:0031167">
    <property type="term" value="P:rRNA methylation"/>
    <property type="evidence" value="ECO:0007669"/>
    <property type="project" value="InterPro"/>
</dbReference>
<dbReference type="RefSeq" id="WP_092084688.1">
    <property type="nucleotide sequence ID" value="NZ_FNEL01000011.1"/>
</dbReference>
<gene>
    <name evidence="3" type="primary">rsmD</name>
    <name evidence="3" type="ORF">CJ205_05445</name>
</gene>
<dbReference type="SUPFAM" id="SSF53335">
    <property type="entry name" value="S-adenosyl-L-methionine-dependent methyltransferases"/>
    <property type="match status" value="1"/>
</dbReference>
<comment type="caution">
    <text evidence="3">The sequence shown here is derived from an EMBL/GenBank/DDBJ whole genome shotgun (WGS) entry which is preliminary data.</text>
</comment>
<dbReference type="Pfam" id="PF03602">
    <property type="entry name" value="Cons_hypoth95"/>
    <property type="match status" value="1"/>
</dbReference>
<dbReference type="EMBL" id="PNHE01000020">
    <property type="protein sequence ID" value="PMC58236.1"/>
    <property type="molecule type" value="Genomic_DNA"/>
</dbReference>
<dbReference type="STRING" id="84521.SAMN04487994_101112"/>
<dbReference type="PANTHER" id="PTHR43542">
    <property type="entry name" value="METHYLTRANSFERASE"/>
    <property type="match status" value="1"/>
</dbReference>
<keyword evidence="4" id="KW-1185">Reference proteome</keyword>
<dbReference type="InterPro" id="IPR002052">
    <property type="entry name" value="DNA_methylase_N6_adenine_CS"/>
</dbReference>
<evidence type="ECO:0000256" key="2">
    <source>
        <dbReference type="ARBA" id="ARBA00022679"/>
    </source>
</evidence>
<evidence type="ECO:0000313" key="3">
    <source>
        <dbReference type="EMBL" id="PMC58236.1"/>
    </source>
</evidence>
<keyword evidence="2 3" id="KW-0808">Transferase</keyword>
<sequence>MRVVGGEYKSRRLKAVPGTNTRPTSDKVKESLFNMIGPYFSQGSWLDFYGGSGGVAIEAVSRGMEQAVIIEKYRPAIRTIYQNIDITKEPQKFTVLKGDNKKALLKWQKENKLSFNYLFLDPPYAKQNVLEDIQWLEEHHFLADQCIIICELASQDQLVDEWLTFHKINEKKYGDTTLHIYERGEVL</sequence>
<dbReference type="GO" id="GO:0008168">
    <property type="term" value="F:methyltransferase activity"/>
    <property type="evidence" value="ECO:0007669"/>
    <property type="project" value="UniProtKB-KW"/>
</dbReference>